<feature type="compositionally biased region" description="Basic and acidic residues" evidence="1">
    <location>
        <begin position="28"/>
        <end position="48"/>
    </location>
</feature>
<dbReference type="AlphaFoldDB" id="A0A5C3EZF9"/>
<evidence type="ECO:0000313" key="2">
    <source>
        <dbReference type="EMBL" id="SPO36807.1"/>
    </source>
</evidence>
<dbReference type="Proteomes" id="UP000323386">
    <property type="component" value="Unassembled WGS sequence"/>
</dbReference>
<name>A0A5C3EZF9_9BASI</name>
<evidence type="ECO:0000313" key="3">
    <source>
        <dbReference type="Proteomes" id="UP000323386"/>
    </source>
</evidence>
<accession>A0A5C3EZF9</accession>
<reference evidence="2 3" key="1">
    <citation type="submission" date="2018-03" db="EMBL/GenBank/DDBJ databases">
        <authorList>
            <person name="Guldener U."/>
        </authorList>
    </citation>
    <scope>NUCLEOTIDE SEQUENCE [LARGE SCALE GENOMIC DNA]</scope>
    <source>
        <strain evidence="2 3">DAOM196992</strain>
    </source>
</reference>
<feature type="region of interest" description="Disordered" evidence="1">
    <location>
        <begin position="28"/>
        <end position="55"/>
    </location>
</feature>
<evidence type="ECO:0000256" key="1">
    <source>
        <dbReference type="SAM" id="MobiDB-lite"/>
    </source>
</evidence>
<dbReference type="EMBL" id="OOIP01000005">
    <property type="protein sequence ID" value="SPO36807.1"/>
    <property type="molecule type" value="Genomic_DNA"/>
</dbReference>
<organism evidence="2 3">
    <name type="scientific">Pseudozyma flocculosa</name>
    <dbReference type="NCBI Taxonomy" id="84751"/>
    <lineage>
        <taxon>Eukaryota</taxon>
        <taxon>Fungi</taxon>
        <taxon>Dikarya</taxon>
        <taxon>Basidiomycota</taxon>
        <taxon>Ustilaginomycotina</taxon>
        <taxon>Ustilaginomycetes</taxon>
        <taxon>Ustilaginales</taxon>
        <taxon>Ustilaginaceae</taxon>
        <taxon>Pseudozyma</taxon>
    </lineage>
</organism>
<protein>
    <submittedName>
        <fullName evidence="2">Uncharacterized protein</fullName>
    </submittedName>
</protein>
<gene>
    <name evidence="2" type="ORF">PSFLO_02278</name>
</gene>
<sequence length="162" mass="17629">MAVFTTAQQRDEAGRRVSWARVADGTREIGRKADRDSHSVEGSKDSRKSTSGVGTNDTVWHHRLLQLLLGTELRRVAALSLAAVGRARREAGVALAADLLVAPVAREPIHFGGGAAPLFRSTSKILSSTTYLVVSDAHVCQVRLLRRGPGVRGRQMRWTTYS</sequence>
<proteinExistence type="predicted"/>
<keyword evidence="3" id="KW-1185">Reference proteome</keyword>